<evidence type="ECO:0000259" key="15">
    <source>
        <dbReference type="Pfam" id="PF16188"/>
    </source>
</evidence>
<keyword evidence="8" id="KW-0645">Protease</keyword>
<dbReference type="Proteomes" id="UP000790833">
    <property type="component" value="Unassembled WGS sequence"/>
</dbReference>
<keyword evidence="7" id="KW-0963">Cytoplasm</keyword>
<dbReference type="Gene3D" id="3.90.230.10">
    <property type="entry name" value="Creatinase/methionine aminopeptidase superfamily"/>
    <property type="match status" value="1"/>
</dbReference>
<evidence type="ECO:0000313" key="16">
    <source>
        <dbReference type="EMBL" id="KAG7194500.1"/>
    </source>
</evidence>
<evidence type="ECO:0000313" key="17">
    <source>
        <dbReference type="Proteomes" id="UP000790833"/>
    </source>
</evidence>
<dbReference type="SUPFAM" id="SSF53092">
    <property type="entry name" value="Creatinase/prolidase N-terminal domain"/>
    <property type="match status" value="1"/>
</dbReference>
<dbReference type="GO" id="GO:0046872">
    <property type="term" value="F:metal ion binding"/>
    <property type="evidence" value="ECO:0007669"/>
    <property type="project" value="UniProtKB-KW"/>
</dbReference>
<dbReference type="GO" id="GO:0070006">
    <property type="term" value="F:metalloaminopeptidase activity"/>
    <property type="evidence" value="ECO:0007669"/>
    <property type="project" value="InterPro"/>
</dbReference>
<comment type="catalytic activity">
    <reaction evidence="1">
        <text>Release of any N-terminal amino acid, including proline, that is linked to proline, even from a dipeptide or tripeptide.</text>
        <dbReference type="EC" id="3.4.11.9"/>
    </reaction>
</comment>
<evidence type="ECO:0000256" key="4">
    <source>
        <dbReference type="ARBA" id="ARBA00008766"/>
    </source>
</evidence>
<dbReference type="Gene3D" id="3.40.350.10">
    <property type="entry name" value="Creatinase/prolidase N-terminal domain"/>
    <property type="match status" value="2"/>
</dbReference>
<dbReference type="RefSeq" id="XP_043050047.1">
    <property type="nucleotide sequence ID" value="XM_043195381.1"/>
</dbReference>
<dbReference type="FunFam" id="3.40.350.10:FF:000015">
    <property type="entry name" value="Xaa-Pro aminopeptidase app-1"/>
    <property type="match status" value="1"/>
</dbReference>
<feature type="domain" description="Creatinase N-terminal" evidence="14">
    <location>
        <begin position="81"/>
        <end position="223"/>
    </location>
</feature>
<dbReference type="PANTHER" id="PTHR43763:SF6">
    <property type="entry name" value="XAA-PRO AMINOPEPTIDASE 1"/>
    <property type="match status" value="1"/>
</dbReference>
<sequence length="703" mass="78746">MSASIRRVNRVQCANCTCSPGLLSRTNRRSSMMVKQIHLQRRGSPSGGSSRPDSRRSSGIWTLDASSLCAPDTKEINTSKRLQALREVMAENGVAVYIVPSEDQHHSEYVSAADQRRAFISGFQGSAGVAIITRDVTSMNEIPDGLAALSTDARYFNQATNELDFNWLLLKQGAPGQPSWEEWTVDQAMQLARDSGDKINIGVDPKLISISLYEKFKSVIASKKKSGVFVELVPVNENLVDKIWNSFEDPSPKPCDIIKSLDDKYTGQSIEEKIDAVLDLLKTTCKANGLIVSSLDDIAWLLNLRGSDIDYNPVFYSHLIISDDRKITLFADNDRFDTKVQDAMAANNITVLPYTNFWLSLVPISKEFYMSNRKLLISKNTSWEVIRQLKCPFHQINTSPIADLKAIKNPVELEGAKRAHLKDGRAIIKFLSWLENELVINNELVDEIEADNVLTSYRKVEESFQGLLFATISATGANAAVVHYKPEKGLCSVIDPSKIYLVDTGAQFLDGTTDTTRTVHFTEPTQEQKDNYTLVLKGNLALGDLKFPEETYGFFIDSIARQFLWSKALDYGHGTGHGVGAFLNVHEGPIGISPRSNFNVLKEGNLISNEPGYYEDGAYGIRIENVMFVKSTGSEYNGKKFFEFETVTRVPYCHKLINRLLLTAHEIQLINNYHKVIWEEISPSFTKGSLEYNWLKRETSSIV</sequence>
<dbReference type="InterPro" id="IPR050422">
    <property type="entry name" value="X-Pro_aminopeptidase_P"/>
</dbReference>
<feature type="region of interest" description="Disordered" evidence="12">
    <location>
        <begin position="36"/>
        <end position="58"/>
    </location>
</feature>
<keyword evidence="11" id="KW-0464">Manganese</keyword>
<dbReference type="InterPro" id="IPR032416">
    <property type="entry name" value="Peptidase_M24_C"/>
</dbReference>
<keyword evidence="6" id="KW-0031">Aminopeptidase</keyword>
<comment type="subcellular location">
    <subcellularLocation>
        <location evidence="3">Cytoplasm</location>
    </subcellularLocation>
</comment>
<evidence type="ECO:0000256" key="6">
    <source>
        <dbReference type="ARBA" id="ARBA00022438"/>
    </source>
</evidence>
<evidence type="ECO:0000256" key="8">
    <source>
        <dbReference type="ARBA" id="ARBA00022670"/>
    </source>
</evidence>
<evidence type="ECO:0000256" key="9">
    <source>
        <dbReference type="ARBA" id="ARBA00022723"/>
    </source>
</evidence>
<protein>
    <recommendedName>
        <fullName evidence="5">Xaa-Pro aminopeptidase</fullName>
        <ecNumber evidence="5">3.4.11.9</ecNumber>
    </recommendedName>
</protein>
<evidence type="ECO:0000256" key="2">
    <source>
        <dbReference type="ARBA" id="ARBA00001936"/>
    </source>
</evidence>
<comment type="similarity">
    <text evidence="4">Belongs to the peptidase M24B family.</text>
</comment>
<evidence type="ECO:0000256" key="11">
    <source>
        <dbReference type="ARBA" id="ARBA00023211"/>
    </source>
</evidence>
<evidence type="ECO:0000256" key="7">
    <source>
        <dbReference type="ARBA" id="ARBA00022490"/>
    </source>
</evidence>
<dbReference type="InterPro" id="IPR033740">
    <property type="entry name" value="Pept_M24B"/>
</dbReference>
<gene>
    <name evidence="16" type="ORF">KQ657_004715</name>
</gene>
<accession>A0A9P7VB62</accession>
<dbReference type="EMBL" id="JAHMUF010000007">
    <property type="protein sequence ID" value="KAG7194500.1"/>
    <property type="molecule type" value="Genomic_DNA"/>
</dbReference>
<dbReference type="PANTHER" id="PTHR43763">
    <property type="entry name" value="XAA-PRO AMINOPEPTIDASE 1"/>
    <property type="match status" value="1"/>
</dbReference>
<proteinExistence type="inferred from homology"/>
<feature type="compositionally biased region" description="Low complexity" evidence="12">
    <location>
        <begin position="42"/>
        <end position="51"/>
    </location>
</feature>
<comment type="caution">
    <text evidence="16">The sequence shown here is derived from an EMBL/GenBank/DDBJ whole genome shotgun (WGS) entry which is preliminary data.</text>
</comment>
<evidence type="ECO:0000259" key="13">
    <source>
        <dbReference type="Pfam" id="PF00557"/>
    </source>
</evidence>
<name>A0A9P7VB62_9ASCO</name>
<evidence type="ECO:0000259" key="14">
    <source>
        <dbReference type="Pfam" id="PF01321"/>
    </source>
</evidence>
<feature type="domain" description="Peptidase M24" evidence="13">
    <location>
        <begin position="416"/>
        <end position="630"/>
    </location>
</feature>
<reference evidence="16" key="1">
    <citation type="submission" date="2021-03" db="EMBL/GenBank/DDBJ databases">
        <authorList>
            <person name="Palmer J.M."/>
        </authorList>
    </citation>
    <scope>NUCLEOTIDE SEQUENCE</scope>
    <source>
        <strain evidence="16">ARV_011</strain>
    </source>
</reference>
<dbReference type="InterPro" id="IPR000587">
    <property type="entry name" value="Creatinase_N"/>
</dbReference>
<dbReference type="Pfam" id="PF01321">
    <property type="entry name" value="Creatinase_N"/>
    <property type="match status" value="1"/>
</dbReference>
<evidence type="ECO:0000256" key="5">
    <source>
        <dbReference type="ARBA" id="ARBA00012574"/>
    </source>
</evidence>
<dbReference type="FunFam" id="3.90.230.10:FF:000007">
    <property type="entry name" value="Xaa-Pro aminopeptidase P"/>
    <property type="match status" value="1"/>
</dbReference>
<dbReference type="GO" id="GO:0006508">
    <property type="term" value="P:proteolysis"/>
    <property type="evidence" value="ECO:0007669"/>
    <property type="project" value="UniProtKB-KW"/>
</dbReference>
<dbReference type="Pfam" id="PF00557">
    <property type="entry name" value="Peptidase_M24"/>
    <property type="match status" value="1"/>
</dbReference>
<dbReference type="InterPro" id="IPR036005">
    <property type="entry name" value="Creatinase/aminopeptidase-like"/>
</dbReference>
<keyword evidence="9" id="KW-0479">Metal-binding</keyword>
<dbReference type="AlphaFoldDB" id="A0A9P7VB62"/>
<organism evidence="16 17">
    <name type="scientific">Scheffersomyces spartinae</name>
    <dbReference type="NCBI Taxonomy" id="45513"/>
    <lineage>
        <taxon>Eukaryota</taxon>
        <taxon>Fungi</taxon>
        <taxon>Dikarya</taxon>
        <taxon>Ascomycota</taxon>
        <taxon>Saccharomycotina</taxon>
        <taxon>Pichiomycetes</taxon>
        <taxon>Debaryomycetaceae</taxon>
        <taxon>Scheffersomyces</taxon>
    </lineage>
</organism>
<comment type="cofactor">
    <cofactor evidence="2">
        <name>Mn(2+)</name>
        <dbReference type="ChEBI" id="CHEBI:29035"/>
    </cofactor>
</comment>
<dbReference type="InterPro" id="IPR029149">
    <property type="entry name" value="Creatin/AminoP/Spt16_N"/>
</dbReference>
<dbReference type="EC" id="3.4.11.9" evidence="5"/>
<keyword evidence="17" id="KW-1185">Reference proteome</keyword>
<dbReference type="InterPro" id="IPR000994">
    <property type="entry name" value="Pept_M24"/>
</dbReference>
<dbReference type="GeneID" id="66118089"/>
<feature type="domain" description="Peptidase M24 C-terminal" evidence="15">
    <location>
        <begin position="640"/>
        <end position="702"/>
    </location>
</feature>
<dbReference type="GO" id="GO:0005737">
    <property type="term" value="C:cytoplasm"/>
    <property type="evidence" value="ECO:0007669"/>
    <property type="project" value="UniProtKB-SubCell"/>
</dbReference>
<evidence type="ECO:0000256" key="1">
    <source>
        <dbReference type="ARBA" id="ARBA00001424"/>
    </source>
</evidence>
<dbReference type="OrthoDB" id="9995434at2759"/>
<dbReference type="Pfam" id="PF16188">
    <property type="entry name" value="Peptidase_M24_C"/>
    <property type="match status" value="1"/>
</dbReference>
<keyword evidence="10" id="KW-0378">Hydrolase</keyword>
<dbReference type="SUPFAM" id="SSF55920">
    <property type="entry name" value="Creatinase/aminopeptidase"/>
    <property type="match status" value="1"/>
</dbReference>
<evidence type="ECO:0000256" key="12">
    <source>
        <dbReference type="SAM" id="MobiDB-lite"/>
    </source>
</evidence>
<evidence type="ECO:0000256" key="10">
    <source>
        <dbReference type="ARBA" id="ARBA00022801"/>
    </source>
</evidence>
<dbReference type="Pfam" id="PF16189">
    <property type="entry name" value="Creatinase_N_2"/>
    <property type="match status" value="1"/>
</dbReference>
<evidence type="ECO:0000256" key="3">
    <source>
        <dbReference type="ARBA" id="ARBA00004496"/>
    </source>
</evidence>
<dbReference type="CDD" id="cd01085">
    <property type="entry name" value="APP"/>
    <property type="match status" value="1"/>
</dbReference>